<evidence type="ECO:0000256" key="3">
    <source>
        <dbReference type="ARBA" id="ARBA00022679"/>
    </source>
</evidence>
<feature type="domain" description="Methyltransferase type 11" evidence="4">
    <location>
        <begin position="59"/>
        <end position="148"/>
    </location>
</feature>
<dbReference type="InterPro" id="IPR020596">
    <property type="entry name" value="rRNA_Ade_Mease_Trfase_CS"/>
</dbReference>
<evidence type="ECO:0000313" key="6">
    <source>
        <dbReference type="Proteomes" id="UP000027178"/>
    </source>
</evidence>
<accession>A0A066Z0K8</accession>
<dbReference type="HOGENOM" id="CLU_049344_3_0_11"/>
<reference evidence="5 6" key="1">
    <citation type="submission" date="2014-05" db="EMBL/GenBank/DDBJ databases">
        <title>Draft Genome Sequence of Kitasatospora cheerisanensis KCTC 2395.</title>
        <authorList>
            <person name="Nam D.H."/>
        </authorList>
    </citation>
    <scope>NUCLEOTIDE SEQUENCE [LARGE SCALE GENOMIC DNA]</scope>
    <source>
        <strain evidence="5 6">KCTC 2395</strain>
    </source>
</reference>
<dbReference type="InterPro" id="IPR013216">
    <property type="entry name" value="Methyltransf_11"/>
</dbReference>
<dbReference type="CDD" id="cd02440">
    <property type="entry name" value="AdoMet_MTases"/>
    <property type="match status" value="1"/>
</dbReference>
<dbReference type="eggNOG" id="COG2226">
    <property type="taxonomic scope" value="Bacteria"/>
</dbReference>
<dbReference type="PATRIC" id="fig|1348663.4.peg.903"/>
<dbReference type="EMBL" id="JNBY01000041">
    <property type="protein sequence ID" value="KDN87323.1"/>
    <property type="molecule type" value="Genomic_DNA"/>
</dbReference>
<dbReference type="PANTHER" id="PTHR44942:SF4">
    <property type="entry name" value="METHYLTRANSFERASE TYPE 11 DOMAIN-CONTAINING PROTEIN"/>
    <property type="match status" value="1"/>
</dbReference>
<protein>
    <recommendedName>
        <fullName evidence="4">Methyltransferase type 11 domain-containing protein</fullName>
    </recommendedName>
</protein>
<dbReference type="Proteomes" id="UP000027178">
    <property type="component" value="Unassembled WGS sequence"/>
</dbReference>
<dbReference type="Pfam" id="PF08241">
    <property type="entry name" value="Methyltransf_11"/>
    <property type="match status" value="1"/>
</dbReference>
<dbReference type="PANTHER" id="PTHR44942">
    <property type="entry name" value="METHYLTRANSF_11 DOMAIN-CONTAINING PROTEIN"/>
    <property type="match status" value="1"/>
</dbReference>
<proteinExistence type="inferred from homology"/>
<name>A0A066Z0K8_9ACTN</name>
<keyword evidence="6" id="KW-1185">Reference proteome</keyword>
<evidence type="ECO:0000256" key="1">
    <source>
        <dbReference type="ARBA" id="ARBA00008361"/>
    </source>
</evidence>
<dbReference type="SUPFAM" id="SSF53335">
    <property type="entry name" value="S-adenosyl-L-methionine-dependent methyltransferases"/>
    <property type="match status" value="1"/>
</dbReference>
<dbReference type="GO" id="GO:0000179">
    <property type="term" value="F:rRNA (adenine-N6,N6-)-dimethyltransferase activity"/>
    <property type="evidence" value="ECO:0007669"/>
    <property type="project" value="InterPro"/>
</dbReference>
<keyword evidence="3" id="KW-0808">Transferase</keyword>
<keyword evidence="2" id="KW-0489">Methyltransferase</keyword>
<dbReference type="InterPro" id="IPR029063">
    <property type="entry name" value="SAM-dependent_MTases_sf"/>
</dbReference>
<gene>
    <name evidence="5" type="ORF">KCH_09500</name>
</gene>
<dbReference type="InterPro" id="IPR051052">
    <property type="entry name" value="Diverse_substrate_MTase"/>
</dbReference>
<comment type="similarity">
    <text evidence="1">Belongs to the methyltransferase superfamily.</text>
</comment>
<dbReference type="Gene3D" id="3.40.50.150">
    <property type="entry name" value="Vaccinia Virus protein VP39"/>
    <property type="match status" value="1"/>
</dbReference>
<evidence type="ECO:0000256" key="2">
    <source>
        <dbReference type="ARBA" id="ARBA00022603"/>
    </source>
</evidence>
<organism evidence="5 6">
    <name type="scientific">Kitasatospora cheerisanensis KCTC 2395</name>
    <dbReference type="NCBI Taxonomy" id="1348663"/>
    <lineage>
        <taxon>Bacteria</taxon>
        <taxon>Bacillati</taxon>
        <taxon>Actinomycetota</taxon>
        <taxon>Actinomycetes</taxon>
        <taxon>Kitasatosporales</taxon>
        <taxon>Streptomycetaceae</taxon>
        <taxon>Kitasatospora</taxon>
    </lineage>
</organism>
<dbReference type="AlphaFoldDB" id="A0A066Z0K8"/>
<evidence type="ECO:0000259" key="4">
    <source>
        <dbReference type="Pfam" id="PF08241"/>
    </source>
</evidence>
<evidence type="ECO:0000313" key="5">
    <source>
        <dbReference type="EMBL" id="KDN87323.1"/>
    </source>
</evidence>
<dbReference type="PROSITE" id="PS01131">
    <property type="entry name" value="RRNA_A_DIMETH"/>
    <property type="match status" value="1"/>
</dbReference>
<comment type="caution">
    <text evidence="5">The sequence shown here is derived from an EMBL/GenBank/DDBJ whole genome shotgun (WGS) entry which is preliminary data.</text>
</comment>
<sequence>MFCGRRKRRYRRADPGRLTGMTTSALSFGSAARLYDSIRPSYPARAVTWALGAEPLRVLDLGAGTGLLTGTLRAAGHRVVAVEPDPQMRAVAAERHPGTQVLAGSAEAVPLPDGSVDAVVVGQAYHWFTPQDALPEIHRVLREDGVLAALWNVRDERAPWVAALSAVVGSESYGLEDAWPYGPVAPWFTTPELGLTEHTVTVPTGRLTDLVRSRSSYLTATPTEQSRLDRQITDLVATDPALAGHDHVDMPYRTCVYRMRRV</sequence>